<keyword evidence="4" id="KW-1185">Reference proteome</keyword>
<keyword evidence="2" id="KW-0472">Membrane</keyword>
<gene>
    <name evidence="3" type="ORF">CPB83DRAFT_903310</name>
</gene>
<keyword evidence="2" id="KW-0812">Transmembrane</keyword>
<evidence type="ECO:0000313" key="4">
    <source>
        <dbReference type="Proteomes" id="UP000807306"/>
    </source>
</evidence>
<protein>
    <submittedName>
        <fullName evidence="3">Uncharacterized protein</fullName>
    </submittedName>
</protein>
<sequence>MKYESAEIRTTCRYKRSVNTTLFSPAGLTPTHLHITSTLALHAQVIYTQHFNNLNQSLSQINIMVQISTLFIFVTLAITPLLAAPLSVQDIQSREPDQASENMFLAAREPRRFGAGGRGGRRFGRKAAAPSSEEAREFDDNLETREARYAGGHAGNGGRKHPRELDFEEVEAREPGRGGRGFGGGRGRRFGRKAAPAASEEARDLDGSLELVEARSRHYTKGGGALGHNHRRELDFEEVEAREPRRGGCPCV</sequence>
<keyword evidence="2" id="KW-1133">Transmembrane helix</keyword>
<comment type="caution">
    <text evidence="3">The sequence shown here is derived from an EMBL/GenBank/DDBJ whole genome shotgun (WGS) entry which is preliminary data.</text>
</comment>
<feature type="region of interest" description="Disordered" evidence="1">
    <location>
        <begin position="171"/>
        <end position="206"/>
    </location>
</feature>
<evidence type="ECO:0000256" key="2">
    <source>
        <dbReference type="SAM" id="Phobius"/>
    </source>
</evidence>
<feature type="region of interest" description="Disordered" evidence="1">
    <location>
        <begin position="115"/>
        <end position="142"/>
    </location>
</feature>
<name>A0A9P6EPA7_9AGAR</name>
<feature type="transmembrane region" description="Helical" evidence="2">
    <location>
        <begin position="63"/>
        <end position="84"/>
    </location>
</feature>
<evidence type="ECO:0000256" key="1">
    <source>
        <dbReference type="SAM" id="MobiDB-lite"/>
    </source>
</evidence>
<dbReference type="EMBL" id="MU157830">
    <property type="protein sequence ID" value="KAF9532791.1"/>
    <property type="molecule type" value="Genomic_DNA"/>
</dbReference>
<reference evidence="3" key="1">
    <citation type="submission" date="2020-11" db="EMBL/GenBank/DDBJ databases">
        <authorList>
            <consortium name="DOE Joint Genome Institute"/>
            <person name="Ahrendt S."/>
            <person name="Riley R."/>
            <person name="Andreopoulos W."/>
            <person name="Labutti K."/>
            <person name="Pangilinan J."/>
            <person name="Ruiz-Duenas F.J."/>
            <person name="Barrasa J.M."/>
            <person name="Sanchez-Garcia M."/>
            <person name="Camarero S."/>
            <person name="Miyauchi S."/>
            <person name="Serrano A."/>
            <person name="Linde D."/>
            <person name="Babiker R."/>
            <person name="Drula E."/>
            <person name="Ayuso-Fernandez I."/>
            <person name="Pacheco R."/>
            <person name="Padilla G."/>
            <person name="Ferreira P."/>
            <person name="Barriuso J."/>
            <person name="Kellner H."/>
            <person name="Castanera R."/>
            <person name="Alfaro M."/>
            <person name="Ramirez L."/>
            <person name="Pisabarro A.G."/>
            <person name="Kuo A."/>
            <person name="Tritt A."/>
            <person name="Lipzen A."/>
            <person name="He G."/>
            <person name="Yan M."/>
            <person name="Ng V."/>
            <person name="Cullen D."/>
            <person name="Martin F."/>
            <person name="Rosso M.-N."/>
            <person name="Henrissat B."/>
            <person name="Hibbett D."/>
            <person name="Martinez A.T."/>
            <person name="Grigoriev I.V."/>
        </authorList>
    </citation>
    <scope>NUCLEOTIDE SEQUENCE</scope>
    <source>
        <strain evidence="3">CBS 506.95</strain>
    </source>
</reference>
<accession>A0A9P6EPA7</accession>
<feature type="compositionally biased region" description="Basic and acidic residues" evidence="1">
    <location>
        <begin position="133"/>
        <end position="142"/>
    </location>
</feature>
<organism evidence="3 4">
    <name type="scientific">Crepidotus variabilis</name>
    <dbReference type="NCBI Taxonomy" id="179855"/>
    <lineage>
        <taxon>Eukaryota</taxon>
        <taxon>Fungi</taxon>
        <taxon>Dikarya</taxon>
        <taxon>Basidiomycota</taxon>
        <taxon>Agaricomycotina</taxon>
        <taxon>Agaricomycetes</taxon>
        <taxon>Agaricomycetidae</taxon>
        <taxon>Agaricales</taxon>
        <taxon>Agaricineae</taxon>
        <taxon>Crepidotaceae</taxon>
        <taxon>Crepidotus</taxon>
    </lineage>
</organism>
<proteinExistence type="predicted"/>
<dbReference type="Proteomes" id="UP000807306">
    <property type="component" value="Unassembled WGS sequence"/>
</dbReference>
<evidence type="ECO:0000313" key="3">
    <source>
        <dbReference type="EMBL" id="KAF9532791.1"/>
    </source>
</evidence>
<dbReference type="AlphaFoldDB" id="A0A9P6EPA7"/>